<evidence type="ECO:0000313" key="3">
    <source>
        <dbReference type="Proteomes" id="UP000605427"/>
    </source>
</evidence>
<feature type="transmembrane region" description="Helical" evidence="1">
    <location>
        <begin position="12"/>
        <end position="45"/>
    </location>
</feature>
<organism evidence="2 3">
    <name type="scientific">Saccharibacillus endophyticus</name>
    <dbReference type="NCBI Taxonomy" id="2060666"/>
    <lineage>
        <taxon>Bacteria</taxon>
        <taxon>Bacillati</taxon>
        <taxon>Bacillota</taxon>
        <taxon>Bacilli</taxon>
        <taxon>Bacillales</taxon>
        <taxon>Paenibacillaceae</taxon>
        <taxon>Saccharibacillus</taxon>
    </lineage>
</organism>
<keyword evidence="1" id="KW-0812">Transmembrane</keyword>
<comment type="caution">
    <text evidence="2">The sequence shown here is derived from an EMBL/GenBank/DDBJ whole genome shotgun (WGS) entry which is preliminary data.</text>
</comment>
<proteinExistence type="predicted"/>
<dbReference type="EMBL" id="BMDD01000003">
    <property type="protein sequence ID" value="GGH78503.1"/>
    <property type="molecule type" value="Genomic_DNA"/>
</dbReference>
<accession>A0ABQ1ZSU3</accession>
<name>A0ABQ1ZSU3_9BACL</name>
<keyword evidence="1" id="KW-1133">Transmembrane helix</keyword>
<evidence type="ECO:0008006" key="4">
    <source>
        <dbReference type="Google" id="ProtNLM"/>
    </source>
</evidence>
<gene>
    <name evidence="2" type="ORF">GCM10007362_23860</name>
</gene>
<feature type="transmembrane region" description="Helical" evidence="1">
    <location>
        <begin position="68"/>
        <end position="90"/>
    </location>
</feature>
<dbReference type="Proteomes" id="UP000605427">
    <property type="component" value="Unassembled WGS sequence"/>
</dbReference>
<keyword evidence="3" id="KW-1185">Reference proteome</keyword>
<keyword evidence="1" id="KW-0472">Membrane</keyword>
<evidence type="ECO:0000256" key="1">
    <source>
        <dbReference type="SAM" id="Phobius"/>
    </source>
</evidence>
<protein>
    <recommendedName>
        <fullName evidence="4">ABC transporter permease</fullName>
    </recommendedName>
</protein>
<evidence type="ECO:0000313" key="2">
    <source>
        <dbReference type="EMBL" id="GGH78503.1"/>
    </source>
</evidence>
<dbReference type="RefSeq" id="WP_172243560.1">
    <property type="nucleotide sequence ID" value="NZ_BMDD01000003.1"/>
</dbReference>
<sequence length="104" mass="11131">MRSMKLNIPAIVLVVLGALILFGKFGSFVGLLFAAAIFALGYYGVKTGKTFLGWSLLIVGGLMLLSKLSWLIGPLLGIALIAAGIFWIVSKRNERMNGRRGFGG</sequence>
<reference evidence="3" key="1">
    <citation type="journal article" date="2019" name="Int. J. Syst. Evol. Microbiol.">
        <title>The Global Catalogue of Microorganisms (GCM) 10K type strain sequencing project: providing services to taxonomists for standard genome sequencing and annotation.</title>
        <authorList>
            <consortium name="The Broad Institute Genomics Platform"/>
            <consortium name="The Broad Institute Genome Sequencing Center for Infectious Disease"/>
            <person name="Wu L."/>
            <person name="Ma J."/>
        </authorList>
    </citation>
    <scope>NUCLEOTIDE SEQUENCE [LARGE SCALE GENOMIC DNA]</scope>
    <source>
        <strain evidence="3">CCM 8702</strain>
    </source>
</reference>